<name>E5R1Z1_ARTGP</name>
<dbReference type="Pfam" id="PF13489">
    <property type="entry name" value="Methyltransf_23"/>
    <property type="match status" value="1"/>
</dbReference>
<dbReference type="eggNOG" id="ENOG502QSKG">
    <property type="taxonomic scope" value="Eukaryota"/>
</dbReference>
<organism evidence="2">
    <name type="scientific">Arthroderma gypseum (strain ATCC MYA-4604 / CBS 118893)</name>
    <name type="common">Microsporum gypseum</name>
    <dbReference type="NCBI Taxonomy" id="535722"/>
    <lineage>
        <taxon>Eukaryota</taxon>
        <taxon>Fungi</taxon>
        <taxon>Dikarya</taxon>
        <taxon>Ascomycota</taxon>
        <taxon>Pezizomycotina</taxon>
        <taxon>Eurotiomycetes</taxon>
        <taxon>Eurotiomycetidae</taxon>
        <taxon>Onygenales</taxon>
        <taxon>Arthrodermataceae</taxon>
        <taxon>Nannizzia</taxon>
    </lineage>
</organism>
<protein>
    <recommendedName>
        <fullName evidence="3">Methyltransferase</fullName>
    </recommendedName>
</protein>
<dbReference type="InterPro" id="IPR029063">
    <property type="entry name" value="SAM-dependent_MTases_sf"/>
</dbReference>
<evidence type="ECO:0000313" key="1">
    <source>
        <dbReference type="EMBL" id="EFQ97770.1"/>
    </source>
</evidence>
<dbReference type="Gene3D" id="3.40.50.150">
    <property type="entry name" value="Vaccinia Virus protein VP39"/>
    <property type="match status" value="1"/>
</dbReference>
<dbReference type="GO" id="GO:0008168">
    <property type="term" value="F:methyltransferase activity"/>
    <property type="evidence" value="ECO:0007669"/>
    <property type="project" value="TreeGrafter"/>
</dbReference>
<dbReference type="OrthoDB" id="2013972at2759"/>
<proteinExistence type="predicted"/>
<evidence type="ECO:0008006" key="3">
    <source>
        <dbReference type="Google" id="ProtNLM"/>
    </source>
</evidence>
<accession>E5R1Z1</accession>
<evidence type="ECO:0000313" key="2">
    <source>
        <dbReference type="Proteomes" id="UP000002669"/>
    </source>
</evidence>
<dbReference type="AlphaFoldDB" id="E5R1Z1"/>
<dbReference type="EMBL" id="DS989822">
    <property type="protein sequence ID" value="EFQ97770.1"/>
    <property type="molecule type" value="Genomic_DNA"/>
</dbReference>
<gene>
    <name evidence="1" type="ORF">MGYG_00811</name>
</gene>
<dbReference type="GeneID" id="10032044"/>
<sequence length="277" mass="31200">MAAAAEDRPDGCSQSTVEADVEQASTVATDFASVVSTIPNFVYENGRRYQGYCVDQYGQGYGLSKAMAELYPSAQVIGTDISPIQPSWRPNNVEFMMDDAQQEWTFPESSFDFIHIRTLGGSISDWPRLMGQCYKRLKPGGRIEVSEARAHFCCDDDTFPEGSKTRHWLDEFNRISHSCGHEFDVFPSFAGWLRNGGFTEVEETEKVVPVGTWPKDKKLKMRGRYFMAQFLGHAMESYSTSLFTRLGGWSADDLWKLLNSVTEEVSSFAIAKRPEQA</sequence>
<keyword evidence="2" id="KW-1185">Reference proteome</keyword>
<dbReference type="RefSeq" id="XP_003176722.1">
    <property type="nucleotide sequence ID" value="XM_003176674.1"/>
</dbReference>
<dbReference type="CDD" id="cd02440">
    <property type="entry name" value="AdoMet_MTases"/>
    <property type="match status" value="1"/>
</dbReference>
<dbReference type="HOGENOM" id="CLU_010595_0_2_1"/>
<dbReference type="PANTHER" id="PTHR43591:SF10">
    <property type="entry name" value="ABC TRANSMEMBRANE TYPE-1 DOMAIN-CONTAINING PROTEIN-RELATED"/>
    <property type="match status" value="1"/>
</dbReference>
<dbReference type="OMA" id="NVEFMMD"/>
<dbReference type="InParanoid" id="E5R1Z1"/>
<dbReference type="SUPFAM" id="SSF53335">
    <property type="entry name" value="S-adenosyl-L-methionine-dependent methyltransferases"/>
    <property type="match status" value="1"/>
</dbReference>
<reference evidence="2" key="1">
    <citation type="journal article" date="2012" name="MBio">
        <title>Comparative genome analysis of Trichophyton rubrum and related dermatophytes reveals candidate genes involved in infection.</title>
        <authorList>
            <person name="Martinez D.A."/>
            <person name="Oliver B.G."/>
            <person name="Graeser Y."/>
            <person name="Goldberg J.M."/>
            <person name="Li W."/>
            <person name="Martinez-Rossi N.M."/>
            <person name="Monod M."/>
            <person name="Shelest E."/>
            <person name="Barton R.C."/>
            <person name="Birch E."/>
            <person name="Brakhage A.A."/>
            <person name="Chen Z."/>
            <person name="Gurr S.J."/>
            <person name="Heiman D."/>
            <person name="Heitman J."/>
            <person name="Kosti I."/>
            <person name="Rossi A."/>
            <person name="Saif S."/>
            <person name="Samalova M."/>
            <person name="Saunders C.W."/>
            <person name="Shea T."/>
            <person name="Summerbell R.C."/>
            <person name="Xu J."/>
            <person name="Young S."/>
            <person name="Zeng Q."/>
            <person name="Birren B.W."/>
            <person name="Cuomo C.A."/>
            <person name="White T.C."/>
        </authorList>
    </citation>
    <scope>NUCLEOTIDE SEQUENCE [LARGE SCALE GENOMIC DNA]</scope>
    <source>
        <strain evidence="2">ATCC MYA-4604 / CBS 118893</strain>
    </source>
</reference>
<dbReference type="STRING" id="535722.E5R1Z1"/>
<dbReference type="VEuPathDB" id="FungiDB:MGYG_00811"/>
<dbReference type="Proteomes" id="UP000002669">
    <property type="component" value="Unassembled WGS sequence"/>
</dbReference>
<dbReference type="PANTHER" id="PTHR43591">
    <property type="entry name" value="METHYLTRANSFERASE"/>
    <property type="match status" value="1"/>
</dbReference>